<dbReference type="EMBL" id="NMUH01005308">
    <property type="protein sequence ID" value="MQM12417.1"/>
    <property type="molecule type" value="Genomic_DNA"/>
</dbReference>
<evidence type="ECO:0000313" key="1">
    <source>
        <dbReference type="EMBL" id="MQM12417.1"/>
    </source>
</evidence>
<feature type="non-terminal residue" evidence="1">
    <location>
        <position position="1"/>
    </location>
</feature>
<organism evidence="1 2">
    <name type="scientific">Colocasia esculenta</name>
    <name type="common">Wild taro</name>
    <name type="synonym">Arum esculentum</name>
    <dbReference type="NCBI Taxonomy" id="4460"/>
    <lineage>
        <taxon>Eukaryota</taxon>
        <taxon>Viridiplantae</taxon>
        <taxon>Streptophyta</taxon>
        <taxon>Embryophyta</taxon>
        <taxon>Tracheophyta</taxon>
        <taxon>Spermatophyta</taxon>
        <taxon>Magnoliopsida</taxon>
        <taxon>Liliopsida</taxon>
        <taxon>Araceae</taxon>
        <taxon>Aroideae</taxon>
        <taxon>Colocasieae</taxon>
        <taxon>Colocasia</taxon>
    </lineage>
</organism>
<name>A0A843WWC2_COLES</name>
<protein>
    <submittedName>
        <fullName evidence="1">Uncharacterized protein</fullName>
    </submittedName>
</protein>
<sequence>FGIRVPTRYPPCPRHRPVRPGDRWSFLFSCDFSHLAERISEPPSGGVLISISRGYLRGWQLVSVNVPGRLDLPVVPR</sequence>
<gene>
    <name evidence="1" type="ORF">Taro_045334</name>
</gene>
<dbReference type="Proteomes" id="UP000652761">
    <property type="component" value="Unassembled WGS sequence"/>
</dbReference>
<accession>A0A843WWC2</accession>
<proteinExistence type="predicted"/>
<evidence type="ECO:0000313" key="2">
    <source>
        <dbReference type="Proteomes" id="UP000652761"/>
    </source>
</evidence>
<comment type="caution">
    <text evidence="1">The sequence shown here is derived from an EMBL/GenBank/DDBJ whole genome shotgun (WGS) entry which is preliminary data.</text>
</comment>
<keyword evidence="2" id="KW-1185">Reference proteome</keyword>
<dbReference type="AlphaFoldDB" id="A0A843WWC2"/>
<reference evidence="1" key="1">
    <citation type="submission" date="2017-07" db="EMBL/GenBank/DDBJ databases">
        <title>Taro Niue Genome Assembly and Annotation.</title>
        <authorList>
            <person name="Atibalentja N."/>
            <person name="Keating K."/>
            <person name="Fields C.J."/>
        </authorList>
    </citation>
    <scope>NUCLEOTIDE SEQUENCE</scope>
    <source>
        <strain evidence="1">Niue_2</strain>
        <tissue evidence="1">Leaf</tissue>
    </source>
</reference>